<dbReference type="Proteomes" id="UP000027195">
    <property type="component" value="Unassembled WGS sequence"/>
</dbReference>
<reference evidence="2" key="1">
    <citation type="journal article" date="2014" name="Proc. Natl. Acad. Sci. U.S.A.">
        <title>Extensive sampling of basidiomycete genomes demonstrates inadequacy of the white-rot/brown-rot paradigm for wood decay fungi.</title>
        <authorList>
            <person name="Riley R."/>
            <person name="Salamov A.A."/>
            <person name="Brown D.W."/>
            <person name="Nagy L.G."/>
            <person name="Floudas D."/>
            <person name="Held B.W."/>
            <person name="Levasseur A."/>
            <person name="Lombard V."/>
            <person name="Morin E."/>
            <person name="Otillar R."/>
            <person name="Lindquist E.A."/>
            <person name="Sun H."/>
            <person name="LaButti K.M."/>
            <person name="Schmutz J."/>
            <person name="Jabbour D."/>
            <person name="Luo H."/>
            <person name="Baker S.E."/>
            <person name="Pisabarro A.G."/>
            <person name="Walton J.D."/>
            <person name="Blanchette R.A."/>
            <person name="Henrissat B."/>
            <person name="Martin F."/>
            <person name="Cullen D."/>
            <person name="Hibbett D.S."/>
            <person name="Grigoriev I.V."/>
        </authorList>
    </citation>
    <scope>NUCLEOTIDE SEQUENCE [LARGE SCALE GENOMIC DNA]</scope>
    <source>
        <strain evidence="2">FD-172 SS1</strain>
    </source>
</reference>
<protein>
    <submittedName>
        <fullName evidence="1">Uncharacterized protein</fullName>
    </submittedName>
</protein>
<sequence>MSRNPGFDSSRGDILPEESPIISLGPSVSSYGHRMPGLAPRAVQVYMAFGDAPSAITSVQLEESHCSTPFDMAATSTSEHQQTLRILHFNDVYDITPQVYRPLADNNLKPIADKRNNRKVTIDVGRFAGLPSEVQNKQPDPKDGLVLFSGDVFNPSIESAVPVVNQLKPDAAAIGIPTLLDCLIGPH</sequence>
<dbReference type="PANTHER" id="PTHR11575:SF48">
    <property type="entry name" value="5'-NUCLEOTIDASE"/>
    <property type="match status" value="1"/>
</dbReference>
<keyword evidence="2" id="KW-1185">Reference proteome</keyword>
<accession>A0A067MHR7</accession>
<evidence type="ECO:0000313" key="1">
    <source>
        <dbReference type="EMBL" id="KDQ14260.1"/>
    </source>
</evidence>
<dbReference type="InterPro" id="IPR006179">
    <property type="entry name" value="5_nucleotidase/apyrase"/>
</dbReference>
<dbReference type="Gene3D" id="3.60.21.10">
    <property type="match status" value="1"/>
</dbReference>
<dbReference type="GO" id="GO:0016787">
    <property type="term" value="F:hydrolase activity"/>
    <property type="evidence" value="ECO:0007669"/>
    <property type="project" value="InterPro"/>
</dbReference>
<dbReference type="PANTHER" id="PTHR11575">
    <property type="entry name" value="5'-NUCLEOTIDASE-RELATED"/>
    <property type="match status" value="1"/>
</dbReference>
<dbReference type="OrthoDB" id="10252235at2759"/>
<proteinExistence type="predicted"/>
<dbReference type="STRING" id="930990.A0A067MHR7"/>
<dbReference type="AlphaFoldDB" id="A0A067MHR7"/>
<dbReference type="HOGENOM" id="CLU_1447441_0_0_1"/>
<organism evidence="1 2">
    <name type="scientific">Botryobasidium botryosum (strain FD-172 SS1)</name>
    <dbReference type="NCBI Taxonomy" id="930990"/>
    <lineage>
        <taxon>Eukaryota</taxon>
        <taxon>Fungi</taxon>
        <taxon>Dikarya</taxon>
        <taxon>Basidiomycota</taxon>
        <taxon>Agaricomycotina</taxon>
        <taxon>Agaricomycetes</taxon>
        <taxon>Cantharellales</taxon>
        <taxon>Botryobasidiaceae</taxon>
        <taxon>Botryobasidium</taxon>
    </lineage>
</organism>
<dbReference type="GO" id="GO:0009166">
    <property type="term" value="P:nucleotide catabolic process"/>
    <property type="evidence" value="ECO:0007669"/>
    <property type="project" value="InterPro"/>
</dbReference>
<dbReference type="SUPFAM" id="SSF56300">
    <property type="entry name" value="Metallo-dependent phosphatases"/>
    <property type="match status" value="1"/>
</dbReference>
<name>A0A067MHR7_BOTB1</name>
<gene>
    <name evidence="1" type="ORF">BOTBODRAFT_174775</name>
</gene>
<evidence type="ECO:0000313" key="2">
    <source>
        <dbReference type="Proteomes" id="UP000027195"/>
    </source>
</evidence>
<dbReference type="EMBL" id="KL198038">
    <property type="protein sequence ID" value="KDQ14260.1"/>
    <property type="molecule type" value="Genomic_DNA"/>
</dbReference>
<dbReference type="InterPro" id="IPR029052">
    <property type="entry name" value="Metallo-depent_PP-like"/>
</dbReference>
<dbReference type="InParanoid" id="A0A067MHR7"/>